<name>A0A3A6PPL4_9BACL</name>
<evidence type="ECO:0000256" key="1">
    <source>
        <dbReference type="SAM" id="Phobius"/>
    </source>
</evidence>
<dbReference type="EMBL" id="QXQB01000001">
    <property type="protein sequence ID" value="RJX41328.1"/>
    <property type="molecule type" value="Genomic_DNA"/>
</dbReference>
<feature type="transmembrane region" description="Helical" evidence="1">
    <location>
        <begin position="21"/>
        <end position="43"/>
    </location>
</feature>
<keyword evidence="3" id="KW-1185">Reference proteome</keyword>
<evidence type="ECO:0000313" key="2">
    <source>
        <dbReference type="EMBL" id="RJX41328.1"/>
    </source>
</evidence>
<feature type="transmembrane region" description="Helical" evidence="1">
    <location>
        <begin position="55"/>
        <end position="76"/>
    </location>
</feature>
<gene>
    <name evidence="2" type="ORF">D3P09_04920</name>
</gene>
<comment type="caution">
    <text evidence="2">The sequence shown here is derived from an EMBL/GenBank/DDBJ whole genome shotgun (WGS) entry which is preliminary data.</text>
</comment>
<keyword evidence="1" id="KW-0812">Transmembrane</keyword>
<protein>
    <submittedName>
        <fullName evidence="2">Uncharacterized protein</fullName>
    </submittedName>
</protein>
<accession>A0A3A6PPL4</accession>
<keyword evidence="1" id="KW-1133">Transmembrane helix</keyword>
<evidence type="ECO:0000313" key="3">
    <source>
        <dbReference type="Proteomes" id="UP000267798"/>
    </source>
</evidence>
<feature type="transmembrane region" description="Helical" evidence="1">
    <location>
        <begin position="157"/>
        <end position="177"/>
    </location>
</feature>
<feature type="transmembrane region" description="Helical" evidence="1">
    <location>
        <begin position="111"/>
        <end position="129"/>
    </location>
</feature>
<sequence>METRTERTLRKRKKFWKDILSPPKLLLFLILSFILYMLSMITWVKAINDAVNYEMLISILTVNIVTVSIFMVVGFANIKPVVLFVKSLGRIAFTVWVVLLVQHLTNDQAEQNLFIIICTLFIVYLEVLLDINDMFHQITNYQSIKFRFLNTKFLQDYSIPLSILTLAIMNVILSSFIENFISIF</sequence>
<proteinExistence type="predicted"/>
<dbReference type="AlphaFoldDB" id="A0A3A6PPL4"/>
<organism evidence="2 3">
    <name type="scientific">Paenibacillus pinisoli</name>
    <dbReference type="NCBI Taxonomy" id="1276110"/>
    <lineage>
        <taxon>Bacteria</taxon>
        <taxon>Bacillati</taxon>
        <taxon>Bacillota</taxon>
        <taxon>Bacilli</taxon>
        <taxon>Bacillales</taxon>
        <taxon>Paenibacillaceae</taxon>
        <taxon>Paenibacillus</taxon>
    </lineage>
</organism>
<dbReference type="Proteomes" id="UP000267798">
    <property type="component" value="Unassembled WGS sequence"/>
</dbReference>
<reference evidence="2 3" key="1">
    <citation type="submission" date="2018-09" db="EMBL/GenBank/DDBJ databases">
        <title>Paenibacillus aracenensis nov. sp. isolated from a cave in southern Spain.</title>
        <authorList>
            <person name="Jurado V."/>
            <person name="Gutierrez-Patricio S."/>
            <person name="Gonzalez-Pimentel J.L."/>
            <person name="Miller A.Z."/>
            <person name="Laiz L."/>
            <person name="Saiz-Jimenez C."/>
        </authorList>
    </citation>
    <scope>NUCLEOTIDE SEQUENCE [LARGE SCALE GENOMIC DNA]</scope>
    <source>
        <strain evidence="2 3">JCM 19203</strain>
    </source>
</reference>
<feature type="transmembrane region" description="Helical" evidence="1">
    <location>
        <begin position="88"/>
        <end position="105"/>
    </location>
</feature>
<keyword evidence="1" id="KW-0472">Membrane</keyword>